<dbReference type="EMBL" id="CCBN010000019">
    <property type="protein sequence ID" value="CDO57148.1"/>
    <property type="molecule type" value="Genomic_DNA"/>
</dbReference>
<dbReference type="AlphaFoldDB" id="A0A0J9XJF9"/>
<feature type="region of interest" description="Disordered" evidence="1">
    <location>
        <begin position="43"/>
        <end position="176"/>
    </location>
</feature>
<feature type="compositionally biased region" description="Basic and acidic residues" evidence="1">
    <location>
        <begin position="53"/>
        <end position="63"/>
    </location>
</feature>
<evidence type="ECO:0000313" key="2">
    <source>
        <dbReference type="EMBL" id="CDO57148.1"/>
    </source>
</evidence>
<feature type="compositionally biased region" description="Acidic residues" evidence="1">
    <location>
        <begin position="64"/>
        <end position="110"/>
    </location>
</feature>
<accession>A0A0J9XJF9</accession>
<feature type="compositionally biased region" description="Polar residues" evidence="1">
    <location>
        <begin position="151"/>
        <end position="176"/>
    </location>
</feature>
<proteinExistence type="predicted"/>
<organism evidence="2 3">
    <name type="scientific">Geotrichum candidum</name>
    <name type="common">Oospora lactis</name>
    <name type="synonym">Dipodascus geotrichum</name>
    <dbReference type="NCBI Taxonomy" id="1173061"/>
    <lineage>
        <taxon>Eukaryota</taxon>
        <taxon>Fungi</taxon>
        <taxon>Dikarya</taxon>
        <taxon>Ascomycota</taxon>
        <taxon>Saccharomycotina</taxon>
        <taxon>Dipodascomycetes</taxon>
        <taxon>Dipodascales</taxon>
        <taxon>Dipodascaceae</taxon>
        <taxon>Geotrichum</taxon>
    </lineage>
</organism>
<gene>
    <name evidence="2" type="ORF">BN980_GECA19s00461g</name>
</gene>
<feature type="compositionally biased region" description="Basic and acidic residues" evidence="1">
    <location>
        <begin position="111"/>
        <end position="148"/>
    </location>
</feature>
<keyword evidence="3" id="KW-1185">Reference proteome</keyword>
<evidence type="ECO:0000256" key="1">
    <source>
        <dbReference type="SAM" id="MobiDB-lite"/>
    </source>
</evidence>
<name>A0A0J9XJF9_GEOCN</name>
<sequence>MAFEDEILGPDFTGLDQFIPYDYDALYERVVASEPRAAFELEFLTDGQASTDNDYREAEKSDHEQEDGENAIEGDEENDEEILDEEDLSNSENDGEQDDGDQDDELDAESIDDKKGASQPIKDDTTQKSRDNSENFSSEDKMEIDIREPTIGSTATTASEKGKQISQQAQFGQTVPSEEKSVLAGIPHELELYFATYIWTLIYFRQYYEACTVAERYRDSVLFAVSPVLRASTTSALRFHRKTTNDTLDFQGIYRIAGMFPWEDTSKGGSFGLAQLVKDALSVFQNDIYVVLRDRFTRIRVDTVAKYLPISEEHETICANDVLRVLNSVENGWTQEGEAILIPPKVATVLKESSATSRFDGETRKQWLDELVKVASELEQRSLVE</sequence>
<dbReference type="Proteomes" id="UP000242525">
    <property type="component" value="Unassembled WGS sequence"/>
</dbReference>
<protein>
    <submittedName>
        <fullName evidence="2">Uncharacterized protein</fullName>
    </submittedName>
</protein>
<reference evidence="2" key="1">
    <citation type="submission" date="2014-03" db="EMBL/GenBank/DDBJ databases">
        <authorList>
            <person name="Casaregola S."/>
        </authorList>
    </citation>
    <scope>NUCLEOTIDE SEQUENCE [LARGE SCALE GENOMIC DNA]</scope>
    <source>
        <strain evidence="2">CLIB 918</strain>
    </source>
</reference>
<evidence type="ECO:0000313" key="3">
    <source>
        <dbReference type="Proteomes" id="UP000242525"/>
    </source>
</evidence>
<comment type="caution">
    <text evidence="2">The sequence shown here is derived from an EMBL/GenBank/DDBJ whole genome shotgun (WGS) entry which is preliminary data.</text>
</comment>